<feature type="compositionally biased region" description="Basic and acidic residues" evidence="1">
    <location>
        <begin position="95"/>
        <end position="116"/>
    </location>
</feature>
<name>A0A484H835_9ZZZZ</name>
<keyword evidence="2" id="KW-0830">Ubiquinone</keyword>
<dbReference type="PANTHER" id="PTHR12910">
    <property type="entry name" value="NADH-UBIQUINONE OXIDOREDUCTASE SUBUNIT B17.2"/>
    <property type="match status" value="1"/>
</dbReference>
<accession>A0A484H835</accession>
<reference evidence="2" key="1">
    <citation type="submission" date="2018-10" db="EMBL/GenBank/DDBJ databases">
        <authorList>
            <person name="Gruber-Vodicka H."/>
            <person name="Jaeckle O."/>
        </authorList>
    </citation>
    <scope>NUCLEOTIDE SEQUENCE</scope>
</reference>
<dbReference type="Pfam" id="PF05071">
    <property type="entry name" value="NDUFA12"/>
    <property type="match status" value="1"/>
</dbReference>
<evidence type="ECO:0000313" key="2">
    <source>
        <dbReference type="EMBL" id="VBB69675.1"/>
    </source>
</evidence>
<protein>
    <submittedName>
        <fullName evidence="2">NADH:ubiquinone oxidoreductase 17.2 kD subunit</fullName>
    </submittedName>
</protein>
<proteinExistence type="predicted"/>
<dbReference type="NCBIfam" id="NF006040">
    <property type="entry name" value="PRK08183.1"/>
    <property type="match status" value="1"/>
</dbReference>
<dbReference type="GO" id="GO:0006979">
    <property type="term" value="P:response to oxidative stress"/>
    <property type="evidence" value="ECO:0007669"/>
    <property type="project" value="TreeGrafter"/>
</dbReference>
<dbReference type="InterPro" id="IPR007763">
    <property type="entry name" value="NDUFA12"/>
</dbReference>
<dbReference type="EMBL" id="LR026963">
    <property type="protein sequence ID" value="VBB69675.1"/>
    <property type="molecule type" value="Genomic_DNA"/>
</dbReference>
<feature type="region of interest" description="Disordered" evidence="1">
    <location>
        <begin position="73"/>
        <end position="116"/>
    </location>
</feature>
<sequence length="116" mass="13662">MTVGTRLFTWLKGKLVGVDSYGNRYYRNAVRSTHSRERRWVLYNGMPEASKVPPEWHVWLHHTVDVPLPKVDTRPWQKEHMPNLTGTPNRYLPPGHEERGGKRDRATGDYEAWRPE</sequence>
<evidence type="ECO:0000256" key="1">
    <source>
        <dbReference type="SAM" id="MobiDB-lite"/>
    </source>
</evidence>
<dbReference type="GO" id="GO:0045271">
    <property type="term" value="C:respiratory chain complex I"/>
    <property type="evidence" value="ECO:0007669"/>
    <property type="project" value="InterPro"/>
</dbReference>
<dbReference type="AlphaFoldDB" id="A0A484H835"/>
<gene>
    <name evidence="2" type="ORF">RIEGSTA812A_PEG_1148</name>
</gene>
<dbReference type="PANTHER" id="PTHR12910:SF2">
    <property type="entry name" value="NADH DEHYDROGENASE [UBIQUINONE] 1 ALPHA SUBCOMPLEX SUBUNIT 12"/>
    <property type="match status" value="1"/>
</dbReference>
<organism evidence="2">
    <name type="scientific">invertebrate metagenome</name>
    <dbReference type="NCBI Taxonomy" id="1711999"/>
    <lineage>
        <taxon>unclassified sequences</taxon>
        <taxon>metagenomes</taxon>
        <taxon>organismal metagenomes</taxon>
    </lineage>
</organism>